<feature type="domain" description="NAD-dependent epimerase/dehydratase" evidence="3">
    <location>
        <begin position="1"/>
        <end position="131"/>
    </location>
</feature>
<name>A0A6A1VRG8_9ROSI</name>
<organism evidence="4 5">
    <name type="scientific">Morella rubra</name>
    <name type="common">Chinese bayberry</name>
    <dbReference type="NCBI Taxonomy" id="262757"/>
    <lineage>
        <taxon>Eukaryota</taxon>
        <taxon>Viridiplantae</taxon>
        <taxon>Streptophyta</taxon>
        <taxon>Embryophyta</taxon>
        <taxon>Tracheophyta</taxon>
        <taxon>Spermatophyta</taxon>
        <taxon>Magnoliopsida</taxon>
        <taxon>eudicotyledons</taxon>
        <taxon>Gunneridae</taxon>
        <taxon>Pentapetalae</taxon>
        <taxon>rosids</taxon>
        <taxon>fabids</taxon>
        <taxon>Fagales</taxon>
        <taxon>Myricaceae</taxon>
        <taxon>Morella</taxon>
    </lineage>
</organism>
<reference evidence="4 5" key="1">
    <citation type="journal article" date="2019" name="Plant Biotechnol. J.">
        <title>The red bayberry genome and genetic basis of sex determination.</title>
        <authorList>
            <person name="Jia H.M."/>
            <person name="Jia H.J."/>
            <person name="Cai Q.L."/>
            <person name="Wang Y."/>
            <person name="Zhao H.B."/>
            <person name="Yang W.F."/>
            <person name="Wang G.Y."/>
            <person name="Li Y.H."/>
            <person name="Zhan D.L."/>
            <person name="Shen Y.T."/>
            <person name="Niu Q.F."/>
            <person name="Chang L."/>
            <person name="Qiu J."/>
            <person name="Zhao L."/>
            <person name="Xie H.B."/>
            <person name="Fu W.Y."/>
            <person name="Jin J."/>
            <person name="Li X.W."/>
            <person name="Jiao Y."/>
            <person name="Zhou C.C."/>
            <person name="Tu T."/>
            <person name="Chai C.Y."/>
            <person name="Gao J.L."/>
            <person name="Fan L.J."/>
            <person name="van de Weg E."/>
            <person name="Wang J.Y."/>
            <person name="Gao Z.S."/>
        </authorList>
    </citation>
    <scope>NUCLEOTIDE SEQUENCE [LARGE SCALE GENOMIC DNA]</scope>
    <source>
        <tissue evidence="4">Leaves</tissue>
    </source>
</reference>
<proteinExistence type="predicted"/>
<dbReference type="SUPFAM" id="SSF51735">
    <property type="entry name" value="NAD(P)-binding Rossmann-fold domains"/>
    <property type="match status" value="1"/>
</dbReference>
<evidence type="ECO:0000256" key="2">
    <source>
        <dbReference type="ARBA" id="ARBA00023002"/>
    </source>
</evidence>
<dbReference type="Pfam" id="PF01370">
    <property type="entry name" value="Epimerase"/>
    <property type="match status" value="1"/>
</dbReference>
<evidence type="ECO:0000313" key="4">
    <source>
        <dbReference type="EMBL" id="KAB1215235.1"/>
    </source>
</evidence>
<dbReference type="InterPro" id="IPR001509">
    <property type="entry name" value="Epimerase_deHydtase"/>
</dbReference>
<feature type="non-terminal residue" evidence="4">
    <location>
        <position position="140"/>
    </location>
</feature>
<dbReference type="Proteomes" id="UP000516437">
    <property type="component" value="Chromosome 4"/>
</dbReference>
<evidence type="ECO:0000313" key="5">
    <source>
        <dbReference type="Proteomes" id="UP000516437"/>
    </source>
</evidence>
<comment type="caution">
    <text evidence="4">The sequence shown here is derived from an EMBL/GenBank/DDBJ whole genome shotgun (WGS) entry which is preliminary data.</text>
</comment>
<dbReference type="InterPro" id="IPR050425">
    <property type="entry name" value="NAD(P)_dehydrat-like"/>
</dbReference>
<accession>A0A6A1VRG8</accession>
<protein>
    <submittedName>
        <fullName evidence="4">Tetraketide alpha-pyrone reductase 1</fullName>
    </submittedName>
</protein>
<keyword evidence="1" id="KW-0521">NADP</keyword>
<evidence type="ECO:0000256" key="1">
    <source>
        <dbReference type="ARBA" id="ARBA00022857"/>
    </source>
</evidence>
<dbReference type="InterPro" id="IPR036291">
    <property type="entry name" value="NAD(P)-bd_dom_sf"/>
</dbReference>
<gene>
    <name evidence="4" type="ORF">CJ030_MR4G004168</name>
</gene>
<dbReference type="PANTHER" id="PTHR10366:SF575">
    <property type="entry name" value="NAD-DEPENDENT EPIMERASE_DEHYDRATASE DOMAIN-CONTAINING PROTEIN"/>
    <property type="match status" value="1"/>
</dbReference>
<evidence type="ECO:0000259" key="3">
    <source>
        <dbReference type="Pfam" id="PF01370"/>
    </source>
</evidence>
<dbReference type="EMBL" id="RXIC02000022">
    <property type="protein sequence ID" value="KAB1215235.1"/>
    <property type="molecule type" value="Genomic_DNA"/>
</dbReference>
<sequence>LLSCSKASSVKRVVFTSSMSTVLPSQETITSDVVVHETWFADPASCEKSKHWYKLSKILAEEAAWKFAKVNGIDMVTVNPGWVIGPLQPTFNATVEPILKYVNRDERALDAVVPVWVDVRDTANAHVLAFEIHQLMEDIA</sequence>
<dbReference type="AlphaFoldDB" id="A0A6A1VRG8"/>
<keyword evidence="5" id="KW-1185">Reference proteome</keyword>
<dbReference type="OrthoDB" id="2735536at2759"/>
<keyword evidence="2" id="KW-0560">Oxidoreductase</keyword>
<dbReference type="Gene3D" id="3.40.50.720">
    <property type="entry name" value="NAD(P)-binding Rossmann-like Domain"/>
    <property type="match status" value="1"/>
</dbReference>
<dbReference type="PANTHER" id="PTHR10366">
    <property type="entry name" value="NAD DEPENDENT EPIMERASE/DEHYDRATASE"/>
    <property type="match status" value="1"/>
</dbReference>
<dbReference type="GO" id="GO:0016616">
    <property type="term" value="F:oxidoreductase activity, acting on the CH-OH group of donors, NAD or NADP as acceptor"/>
    <property type="evidence" value="ECO:0007669"/>
    <property type="project" value="TreeGrafter"/>
</dbReference>